<protein>
    <submittedName>
        <fullName evidence="2">Uncharacterized protein</fullName>
    </submittedName>
</protein>
<dbReference type="EMBL" id="BORT01000052">
    <property type="protein sequence ID" value="GIO51410.1"/>
    <property type="molecule type" value="Genomic_DNA"/>
</dbReference>
<comment type="caution">
    <text evidence="2">The sequence shown here is derived from an EMBL/GenBank/DDBJ whole genome shotgun (WGS) entry which is preliminary data.</text>
</comment>
<keyword evidence="1" id="KW-0812">Transmembrane</keyword>
<dbReference type="AlphaFoldDB" id="A0A919YL69"/>
<proteinExistence type="predicted"/>
<keyword evidence="1" id="KW-0472">Membrane</keyword>
<accession>A0A919YL69</accession>
<keyword evidence="3" id="KW-1185">Reference proteome</keyword>
<gene>
    <name evidence="2" type="ORF">J34TS1_61750</name>
</gene>
<feature type="transmembrane region" description="Helical" evidence="1">
    <location>
        <begin position="7"/>
        <end position="25"/>
    </location>
</feature>
<evidence type="ECO:0000256" key="1">
    <source>
        <dbReference type="SAM" id="Phobius"/>
    </source>
</evidence>
<evidence type="ECO:0000313" key="2">
    <source>
        <dbReference type="EMBL" id="GIO51410.1"/>
    </source>
</evidence>
<dbReference type="RefSeq" id="WP_212981402.1">
    <property type="nucleotide sequence ID" value="NZ_AP025343.1"/>
</dbReference>
<evidence type="ECO:0000313" key="3">
    <source>
        <dbReference type="Proteomes" id="UP000682811"/>
    </source>
</evidence>
<reference evidence="2 3" key="1">
    <citation type="submission" date="2021-03" db="EMBL/GenBank/DDBJ databases">
        <title>Antimicrobial resistance genes in bacteria isolated from Japanese honey, and their potential for conferring macrolide and lincosamide resistance in the American foulbrood pathogen Paenibacillus larvae.</title>
        <authorList>
            <person name="Okamoto M."/>
            <person name="Kumagai M."/>
            <person name="Kanamori H."/>
            <person name="Takamatsu D."/>
        </authorList>
    </citation>
    <scope>NUCLEOTIDE SEQUENCE [LARGE SCALE GENOMIC DNA]</scope>
    <source>
        <strain evidence="2 3">J34TS1</strain>
    </source>
</reference>
<organism evidence="2 3">
    <name type="scientific">Paenibacillus azoreducens</name>
    <dbReference type="NCBI Taxonomy" id="116718"/>
    <lineage>
        <taxon>Bacteria</taxon>
        <taxon>Bacillati</taxon>
        <taxon>Bacillota</taxon>
        <taxon>Bacilli</taxon>
        <taxon>Bacillales</taxon>
        <taxon>Paenibacillaceae</taxon>
        <taxon>Paenibacillus</taxon>
    </lineage>
</organism>
<name>A0A919YL69_9BACL</name>
<keyword evidence="1" id="KW-1133">Transmembrane helix</keyword>
<sequence length="189" mass="21459">MNKLLKGILLAAAIIILIIAGTLLLTREKQPQYSYIPGKFTAQDLGFFDKKTGSMISLGMKQHEVEQVLGTGEEKKESIEYAGKLEVYYVDDKAAGIRLWTDEPQSRYVTTRNIGKGYSFDEVKSVYGDPSTQAEDHVGYIFEDHGEETYFLHPDIKTMTDESKQRAYFMEFKSIDSKSDIVIMKLDAF</sequence>
<dbReference type="Proteomes" id="UP000682811">
    <property type="component" value="Unassembled WGS sequence"/>
</dbReference>